<proteinExistence type="predicted"/>
<dbReference type="Pfam" id="PF13175">
    <property type="entry name" value="AAA_15"/>
    <property type="match status" value="1"/>
</dbReference>
<dbReference type="InterPro" id="IPR027417">
    <property type="entry name" value="P-loop_NTPase"/>
</dbReference>
<evidence type="ECO:0000313" key="2">
    <source>
        <dbReference type="EMBL" id="MYC97599.1"/>
    </source>
</evidence>
<gene>
    <name evidence="2" type="ORF">F4X14_21820</name>
</gene>
<accession>A0A6B1DDB3</accession>
<dbReference type="SUPFAM" id="SSF52540">
    <property type="entry name" value="P-loop containing nucleoside triphosphate hydrolases"/>
    <property type="match status" value="1"/>
</dbReference>
<dbReference type="PANTHER" id="PTHR43581">
    <property type="entry name" value="ATP/GTP PHOSPHATASE"/>
    <property type="match status" value="1"/>
</dbReference>
<feature type="domain" description="Endonuclease GajA/Old nuclease/RecF-like AAA" evidence="1">
    <location>
        <begin position="1"/>
        <end position="355"/>
    </location>
</feature>
<name>A0A6B1DDB3_9CHLR</name>
<evidence type="ECO:0000259" key="1">
    <source>
        <dbReference type="Pfam" id="PF13175"/>
    </source>
</evidence>
<comment type="caution">
    <text evidence="2">The sequence shown here is derived from an EMBL/GenBank/DDBJ whole genome shotgun (WGS) entry which is preliminary data.</text>
</comment>
<dbReference type="InterPro" id="IPR051396">
    <property type="entry name" value="Bact_Antivir_Def_Nuclease"/>
</dbReference>
<dbReference type="AlphaFoldDB" id="A0A6B1DDB3"/>
<dbReference type="Gene3D" id="3.40.50.300">
    <property type="entry name" value="P-loop containing nucleotide triphosphate hydrolases"/>
    <property type="match status" value="1"/>
</dbReference>
<dbReference type="PANTHER" id="PTHR43581:SF4">
    <property type="entry name" value="ATP_GTP PHOSPHATASE"/>
    <property type="match status" value="1"/>
</dbReference>
<reference evidence="2" key="1">
    <citation type="submission" date="2019-09" db="EMBL/GenBank/DDBJ databases">
        <title>Characterisation of the sponge microbiome using genome-centric metagenomics.</title>
        <authorList>
            <person name="Engelberts J.P."/>
            <person name="Robbins S.J."/>
            <person name="De Goeij J.M."/>
            <person name="Aranda M."/>
            <person name="Bell S.C."/>
            <person name="Webster N.S."/>
        </authorList>
    </citation>
    <scope>NUCLEOTIDE SEQUENCE</scope>
    <source>
        <strain evidence="2">SB0661_bin_32</strain>
    </source>
</reference>
<dbReference type="InterPro" id="IPR041685">
    <property type="entry name" value="AAA_GajA/Old/RecF-like"/>
</dbReference>
<organism evidence="2">
    <name type="scientific">Caldilineaceae bacterium SB0661_bin_32</name>
    <dbReference type="NCBI Taxonomy" id="2605255"/>
    <lineage>
        <taxon>Bacteria</taxon>
        <taxon>Bacillati</taxon>
        <taxon>Chloroflexota</taxon>
        <taxon>Caldilineae</taxon>
        <taxon>Caldilineales</taxon>
        <taxon>Caldilineaceae</taxon>
    </lineage>
</organism>
<sequence length="373" mass="42770">MIKSLKVEGLNNRTDADLEFNEDLNIITGKNGSGKTTLLKLLWYLISGNLERAIREILFRSVSIKTDSFFLSITPTNSDNSRLECTFQNGKKTVESFEMPLRDYFEWIHNLNVQIARTMQGSLFFPTFRRIEGGFAEVDSTSFADLEWYHSDRPRRTNTERATDELQEAMSRLSRGISFYDHKFIASISTHDIVELLREEYADISGKTNSLHVQFSNEITQKITETKGRRDDANPVLNDIKKRVEQVTQEREGLLRPFSVLAELIHDIFQYKGIRVNPVITLGETTEAIASDKLSAGEKQMLSFLCYNTFSENAAIFIDEPELSLHVDWQRLLLPTLLEQGTGNQFFIATHSPFIYAKYPDKEILLGEDRGDN</sequence>
<dbReference type="EMBL" id="VXMH01000121">
    <property type="protein sequence ID" value="MYC97599.1"/>
    <property type="molecule type" value="Genomic_DNA"/>
</dbReference>
<protein>
    <submittedName>
        <fullName evidence="2">AAA family ATPase</fullName>
    </submittedName>
</protein>